<evidence type="ECO:0000313" key="4">
    <source>
        <dbReference type="WBParaSite" id="PDA_v2.g17500.t1"/>
    </source>
</evidence>
<name>A0A914PGT5_9BILA</name>
<evidence type="ECO:0000256" key="1">
    <source>
        <dbReference type="SAM" id="MobiDB-lite"/>
    </source>
</evidence>
<feature type="compositionally biased region" description="Basic and acidic residues" evidence="1">
    <location>
        <begin position="32"/>
        <end position="56"/>
    </location>
</feature>
<dbReference type="AlphaFoldDB" id="A0A914PGT5"/>
<keyword evidence="2" id="KW-0472">Membrane</keyword>
<feature type="compositionally biased region" description="Polar residues" evidence="1">
    <location>
        <begin position="82"/>
        <end position="92"/>
    </location>
</feature>
<proteinExistence type="predicted"/>
<sequence length="123" mass="13745">MEETVLFQVFWFIFGTFAALTWSLIGSNKVPRHGEKPAGGVKKDEGTLQQKYDKKSSMKRIKEKTKGLRTSMSKEKKPQPSKGATTVTTPAQNKEGPGKKVPAKLSTEVSKICRLFLHTSLKY</sequence>
<reference evidence="4" key="1">
    <citation type="submission" date="2022-11" db="UniProtKB">
        <authorList>
            <consortium name="WormBaseParasite"/>
        </authorList>
    </citation>
    <scope>IDENTIFICATION</scope>
</reference>
<keyword evidence="3" id="KW-1185">Reference proteome</keyword>
<evidence type="ECO:0000313" key="3">
    <source>
        <dbReference type="Proteomes" id="UP000887578"/>
    </source>
</evidence>
<evidence type="ECO:0000256" key="2">
    <source>
        <dbReference type="SAM" id="Phobius"/>
    </source>
</evidence>
<keyword evidence="2" id="KW-0812">Transmembrane</keyword>
<dbReference type="WBParaSite" id="PDA_v2.g17500.t1">
    <property type="protein sequence ID" value="PDA_v2.g17500.t1"/>
    <property type="gene ID" value="PDA_v2.g17500"/>
</dbReference>
<protein>
    <submittedName>
        <fullName evidence="4">Uncharacterized protein</fullName>
    </submittedName>
</protein>
<feature type="region of interest" description="Disordered" evidence="1">
    <location>
        <begin position="28"/>
        <end position="103"/>
    </location>
</feature>
<keyword evidence="2" id="KW-1133">Transmembrane helix</keyword>
<feature type="transmembrane region" description="Helical" evidence="2">
    <location>
        <begin position="6"/>
        <end position="25"/>
    </location>
</feature>
<organism evidence="3 4">
    <name type="scientific">Panagrolaimus davidi</name>
    <dbReference type="NCBI Taxonomy" id="227884"/>
    <lineage>
        <taxon>Eukaryota</taxon>
        <taxon>Metazoa</taxon>
        <taxon>Ecdysozoa</taxon>
        <taxon>Nematoda</taxon>
        <taxon>Chromadorea</taxon>
        <taxon>Rhabditida</taxon>
        <taxon>Tylenchina</taxon>
        <taxon>Panagrolaimomorpha</taxon>
        <taxon>Panagrolaimoidea</taxon>
        <taxon>Panagrolaimidae</taxon>
        <taxon>Panagrolaimus</taxon>
    </lineage>
</organism>
<dbReference type="Proteomes" id="UP000887578">
    <property type="component" value="Unplaced"/>
</dbReference>
<accession>A0A914PGT5</accession>